<dbReference type="PANTHER" id="PTHR42940:SF8">
    <property type="entry name" value="VACUOLAR PROTEIN SORTING-ASSOCIATED PROTEIN 11"/>
    <property type="match status" value="1"/>
</dbReference>
<evidence type="ECO:0000313" key="7">
    <source>
        <dbReference type="EMBL" id="KAH7121999.1"/>
    </source>
</evidence>
<accession>A0A9P9IJR7</accession>
<dbReference type="GO" id="GO:0005737">
    <property type="term" value="C:cytoplasm"/>
    <property type="evidence" value="ECO:0007669"/>
    <property type="project" value="TreeGrafter"/>
</dbReference>
<dbReference type="Proteomes" id="UP000717696">
    <property type="component" value="Unassembled WGS sequence"/>
</dbReference>
<dbReference type="CDD" id="cd08240">
    <property type="entry name" value="6_hydroxyhexanoate_dh_like"/>
    <property type="match status" value="1"/>
</dbReference>
<evidence type="ECO:0000256" key="3">
    <source>
        <dbReference type="ARBA" id="ARBA00022723"/>
    </source>
</evidence>
<dbReference type="Pfam" id="PF08240">
    <property type="entry name" value="ADH_N"/>
    <property type="match status" value="1"/>
</dbReference>
<feature type="domain" description="Enoyl reductase (ER)" evidence="6">
    <location>
        <begin position="15"/>
        <end position="354"/>
    </location>
</feature>
<dbReference type="InterPro" id="IPR020843">
    <property type="entry name" value="ER"/>
</dbReference>
<evidence type="ECO:0000256" key="4">
    <source>
        <dbReference type="ARBA" id="ARBA00022833"/>
    </source>
</evidence>
<evidence type="ECO:0000313" key="8">
    <source>
        <dbReference type="Proteomes" id="UP000717696"/>
    </source>
</evidence>
<dbReference type="SUPFAM" id="SSF51735">
    <property type="entry name" value="NAD(P)-binding Rossmann-fold domains"/>
    <property type="match status" value="1"/>
</dbReference>
<comment type="caution">
    <text evidence="7">The sequence shown here is derived from an EMBL/GenBank/DDBJ whole genome shotgun (WGS) entry which is preliminary data.</text>
</comment>
<dbReference type="InterPro" id="IPR013154">
    <property type="entry name" value="ADH-like_N"/>
</dbReference>
<dbReference type="AlphaFoldDB" id="A0A9P9IJR7"/>
<dbReference type="OrthoDB" id="1879366at2759"/>
<organism evidence="7 8">
    <name type="scientific">Dactylonectria estremocensis</name>
    <dbReference type="NCBI Taxonomy" id="1079267"/>
    <lineage>
        <taxon>Eukaryota</taxon>
        <taxon>Fungi</taxon>
        <taxon>Dikarya</taxon>
        <taxon>Ascomycota</taxon>
        <taxon>Pezizomycotina</taxon>
        <taxon>Sordariomycetes</taxon>
        <taxon>Hypocreomycetidae</taxon>
        <taxon>Hypocreales</taxon>
        <taxon>Nectriaceae</taxon>
        <taxon>Dactylonectria</taxon>
    </lineage>
</organism>
<comment type="similarity">
    <text evidence="2">Belongs to the zinc-containing alcohol dehydrogenase family.</text>
</comment>
<evidence type="ECO:0000256" key="2">
    <source>
        <dbReference type="ARBA" id="ARBA00008072"/>
    </source>
</evidence>
<comment type="cofactor">
    <cofactor evidence="1">
        <name>Zn(2+)</name>
        <dbReference type="ChEBI" id="CHEBI:29105"/>
    </cofactor>
</comment>
<dbReference type="GO" id="GO:0046872">
    <property type="term" value="F:metal ion binding"/>
    <property type="evidence" value="ECO:0007669"/>
    <property type="project" value="UniProtKB-KW"/>
</dbReference>
<proteinExistence type="inferred from homology"/>
<dbReference type="Gene3D" id="3.40.50.720">
    <property type="entry name" value="NAD(P)-binding Rossmann-like Domain"/>
    <property type="match status" value="1"/>
</dbReference>
<sequence length="356" mass="37422">MAATQHAWAVVEHGKPLQKIEIPIPEPTGTEILIKVTHCGVCHSDLHFWEGFYDLGGGKRMYVKDRGATLPRAPGHEILGTVVKHGPDADPKTVSVGSSRAVYPWVGCQKCGRCEDGDDNLCVAQNIRGIFTNGGFAQYITVPHARYLVDYGNVNPSIACTFGCSGLTVLSSIQKLKPLRPEEPVLLIGAGGLGLACIAMLQALGHKNIVTADISAEKRQAALDAGTTAVVDSRAEDPVKDAIQAGGGPLAGAIDFVCSKQTAEFAMASVGKGGKVIAVGIMGGEMSLSLVPFTFGSKSLIGNITGTPQHLRDVAEIARSGKLSPIPITEVPWDQANDALQLLHAGKVTGRLVLIH</sequence>
<keyword evidence="4" id="KW-0862">Zinc</keyword>
<evidence type="ECO:0000259" key="6">
    <source>
        <dbReference type="SMART" id="SM00829"/>
    </source>
</evidence>
<gene>
    <name evidence="7" type="ORF">B0J13DRAFT_566781</name>
</gene>
<dbReference type="InterPro" id="IPR036291">
    <property type="entry name" value="NAD(P)-bd_dom_sf"/>
</dbReference>
<evidence type="ECO:0000256" key="5">
    <source>
        <dbReference type="ARBA" id="ARBA00023002"/>
    </source>
</evidence>
<dbReference type="GO" id="GO:0004022">
    <property type="term" value="F:alcohol dehydrogenase (NAD+) activity"/>
    <property type="evidence" value="ECO:0007669"/>
    <property type="project" value="TreeGrafter"/>
</dbReference>
<name>A0A9P9IJR7_9HYPO</name>
<dbReference type="PANTHER" id="PTHR42940">
    <property type="entry name" value="ALCOHOL DEHYDROGENASE 1-RELATED"/>
    <property type="match status" value="1"/>
</dbReference>
<keyword evidence="8" id="KW-1185">Reference proteome</keyword>
<dbReference type="InterPro" id="IPR013149">
    <property type="entry name" value="ADH-like_C"/>
</dbReference>
<dbReference type="Pfam" id="PF00107">
    <property type="entry name" value="ADH_zinc_N"/>
    <property type="match status" value="1"/>
</dbReference>
<keyword evidence="5" id="KW-0560">Oxidoreductase</keyword>
<dbReference type="Gene3D" id="3.90.180.10">
    <property type="entry name" value="Medium-chain alcohol dehydrogenases, catalytic domain"/>
    <property type="match status" value="1"/>
</dbReference>
<dbReference type="SUPFAM" id="SSF50129">
    <property type="entry name" value="GroES-like"/>
    <property type="match status" value="1"/>
</dbReference>
<dbReference type="SMART" id="SM00829">
    <property type="entry name" value="PKS_ER"/>
    <property type="match status" value="1"/>
</dbReference>
<reference evidence="7" key="1">
    <citation type="journal article" date="2021" name="Nat. Commun.">
        <title>Genetic determinants of endophytism in the Arabidopsis root mycobiome.</title>
        <authorList>
            <person name="Mesny F."/>
            <person name="Miyauchi S."/>
            <person name="Thiergart T."/>
            <person name="Pickel B."/>
            <person name="Atanasova L."/>
            <person name="Karlsson M."/>
            <person name="Huettel B."/>
            <person name="Barry K.W."/>
            <person name="Haridas S."/>
            <person name="Chen C."/>
            <person name="Bauer D."/>
            <person name="Andreopoulos W."/>
            <person name="Pangilinan J."/>
            <person name="LaButti K."/>
            <person name="Riley R."/>
            <person name="Lipzen A."/>
            <person name="Clum A."/>
            <person name="Drula E."/>
            <person name="Henrissat B."/>
            <person name="Kohler A."/>
            <person name="Grigoriev I.V."/>
            <person name="Martin F.M."/>
            <person name="Hacquard S."/>
        </authorList>
    </citation>
    <scope>NUCLEOTIDE SEQUENCE</scope>
    <source>
        <strain evidence="7">MPI-CAGE-AT-0021</strain>
    </source>
</reference>
<dbReference type="InterPro" id="IPR011032">
    <property type="entry name" value="GroES-like_sf"/>
</dbReference>
<keyword evidence="3" id="KW-0479">Metal-binding</keyword>
<protein>
    <submittedName>
        <fullName evidence="7">Alcohol dehydrogenase GroES-like domain family</fullName>
    </submittedName>
</protein>
<evidence type="ECO:0000256" key="1">
    <source>
        <dbReference type="ARBA" id="ARBA00001947"/>
    </source>
</evidence>
<dbReference type="EMBL" id="JAGMUU010000026">
    <property type="protein sequence ID" value="KAH7121999.1"/>
    <property type="molecule type" value="Genomic_DNA"/>
</dbReference>